<accession>A0A1V0SHU0</accession>
<protein>
    <submittedName>
        <fullName evidence="1">Uncharacterized protein</fullName>
    </submittedName>
</protein>
<sequence length="159" mass="19510">MKFFDWTNILPPSSIELDVLQDEYILIAKTQKFYKENASIIELYSHENKSRFPKQWHNYVSLVCEQDVFLTDQICKAMYPNKTFSIVKYQDPNKEYWYHYTVKDDDDIIYDLQLHYMSERKEWLEKMVPVKIYKTRQDKLKLMDFHGFPWEGNHRTIYL</sequence>
<reference evidence="1" key="1">
    <citation type="journal article" date="2017" name="Science">
        <title>Giant viruses with an expanded complement of translation system components.</title>
        <authorList>
            <person name="Schulz F."/>
            <person name="Yutin N."/>
            <person name="Ivanova N.N."/>
            <person name="Ortega D.R."/>
            <person name="Lee T.K."/>
            <person name="Vierheilig J."/>
            <person name="Daims H."/>
            <person name="Horn M."/>
            <person name="Wagner M."/>
            <person name="Jensen G.J."/>
            <person name="Kyrpides N.C."/>
            <person name="Koonin E.V."/>
            <person name="Woyke T."/>
        </authorList>
    </citation>
    <scope>NUCLEOTIDE SEQUENCE</scope>
    <source>
        <strain evidence="1">KNV1</strain>
    </source>
</reference>
<evidence type="ECO:0000313" key="1">
    <source>
        <dbReference type="EMBL" id="ARF11290.1"/>
    </source>
</evidence>
<proteinExistence type="predicted"/>
<gene>
    <name evidence="1" type="ORF">Klosneuvirus_1_147</name>
</gene>
<dbReference type="EMBL" id="KY684108">
    <property type="protein sequence ID" value="ARF11290.1"/>
    <property type="molecule type" value="Genomic_DNA"/>
</dbReference>
<organism evidence="1">
    <name type="scientific">Klosneuvirus KNV1</name>
    <dbReference type="NCBI Taxonomy" id="1977640"/>
    <lineage>
        <taxon>Viruses</taxon>
        <taxon>Varidnaviria</taxon>
        <taxon>Bamfordvirae</taxon>
        <taxon>Nucleocytoviricota</taxon>
        <taxon>Megaviricetes</taxon>
        <taxon>Imitervirales</taxon>
        <taxon>Mimiviridae</taxon>
        <taxon>Klosneuvirinae</taxon>
        <taxon>Klosneuvirus</taxon>
    </lineage>
</organism>
<name>A0A1V0SHU0_9VIRU</name>